<keyword evidence="4" id="KW-0804">Transcription</keyword>
<dbReference type="InterPro" id="IPR036388">
    <property type="entry name" value="WH-like_DNA-bd_sf"/>
</dbReference>
<sequence length="322" mass="35231">MEMRQLRIFCAVAEHGSFTAAAQKVHTVQSNVTMRVKELETELEQQLFIRQKSGVVLTPAGHTFLAYARRILQLTDESRAALQDTGTPSGLLRLGSMETTAAIRLPQVLTQYRERYPQVQLSLQTGTTAELIKAIETHQLDGAFVGGFHQNAALTQEEVFEEELVLVSSKTVESLPALIEKIPQQTVLVFRTGCFYRSTLEHWFYQAGLVPNQIMEMGTLDGILSCVASGMGITLLPKAIAQNGSLRLPVQCHELPPEVARVKTVFIRRADANPGSALRSFVALAQAQFAQLPKLDQGEAELPDLTGQPVGLPSSAAQALPQ</sequence>
<evidence type="ECO:0000256" key="3">
    <source>
        <dbReference type="ARBA" id="ARBA00023125"/>
    </source>
</evidence>
<reference evidence="7 8" key="2">
    <citation type="submission" date="2018-05" db="EMBL/GenBank/DDBJ databases">
        <authorList>
            <person name="Lanie J.A."/>
            <person name="Ng W.-L."/>
            <person name="Kazmierczak K.M."/>
            <person name="Andrzejewski T.M."/>
            <person name="Davidsen T.M."/>
            <person name="Wayne K.J."/>
            <person name="Tettelin H."/>
            <person name="Glass J.I."/>
            <person name="Rusch D."/>
            <person name="Podicherti R."/>
            <person name="Tsui H.-C.T."/>
            <person name="Winkler M.E."/>
        </authorList>
    </citation>
    <scope>NUCLEOTIDE SEQUENCE [LARGE SCALE GENOMIC DNA]</scope>
    <source>
        <strain evidence="7 8">YBY</strain>
    </source>
</reference>
<dbReference type="Pfam" id="PF00126">
    <property type="entry name" value="HTH_1"/>
    <property type="match status" value="1"/>
</dbReference>
<dbReference type="Gene3D" id="1.10.10.10">
    <property type="entry name" value="Winged helix-like DNA-binding domain superfamily/Winged helix DNA-binding domain"/>
    <property type="match status" value="1"/>
</dbReference>
<dbReference type="GO" id="GO:0003700">
    <property type="term" value="F:DNA-binding transcription factor activity"/>
    <property type="evidence" value="ECO:0007669"/>
    <property type="project" value="InterPro"/>
</dbReference>
<feature type="region of interest" description="Disordered" evidence="5">
    <location>
        <begin position="301"/>
        <end position="322"/>
    </location>
</feature>
<dbReference type="AlphaFoldDB" id="A0A2U2BHV4"/>
<dbReference type="SUPFAM" id="SSF53850">
    <property type="entry name" value="Periplasmic binding protein-like II"/>
    <property type="match status" value="1"/>
</dbReference>
<dbReference type="PROSITE" id="PS50931">
    <property type="entry name" value="HTH_LYSR"/>
    <property type="match status" value="1"/>
</dbReference>
<dbReference type="RefSeq" id="WP_109089766.1">
    <property type="nucleotide sequence ID" value="NZ_QEXO01000004.1"/>
</dbReference>
<dbReference type="Pfam" id="PF03466">
    <property type="entry name" value="LysR_substrate"/>
    <property type="match status" value="1"/>
</dbReference>
<evidence type="ECO:0000256" key="2">
    <source>
        <dbReference type="ARBA" id="ARBA00023015"/>
    </source>
</evidence>
<keyword evidence="3" id="KW-0238">DNA-binding</keyword>
<dbReference type="InterPro" id="IPR036390">
    <property type="entry name" value="WH_DNA-bd_sf"/>
</dbReference>
<dbReference type="EMBL" id="QEXO01000004">
    <property type="protein sequence ID" value="PWE13598.1"/>
    <property type="molecule type" value="Genomic_DNA"/>
</dbReference>
<feature type="domain" description="HTH lysR-type" evidence="6">
    <location>
        <begin position="1"/>
        <end position="58"/>
    </location>
</feature>
<dbReference type="PRINTS" id="PR00039">
    <property type="entry name" value="HTHLYSR"/>
</dbReference>
<dbReference type="SUPFAM" id="SSF46785">
    <property type="entry name" value="Winged helix' DNA-binding domain"/>
    <property type="match status" value="1"/>
</dbReference>
<evidence type="ECO:0000259" key="6">
    <source>
        <dbReference type="PROSITE" id="PS50931"/>
    </source>
</evidence>
<evidence type="ECO:0000313" key="8">
    <source>
        <dbReference type="Proteomes" id="UP000245216"/>
    </source>
</evidence>
<evidence type="ECO:0000313" key="7">
    <source>
        <dbReference type="EMBL" id="PWE13598.1"/>
    </source>
</evidence>
<comment type="similarity">
    <text evidence="1">Belongs to the LysR transcriptional regulatory family.</text>
</comment>
<gene>
    <name evidence="7" type="ORF">DF183_16240</name>
</gene>
<dbReference type="PANTHER" id="PTHR30126:SF40">
    <property type="entry name" value="HTH-TYPE TRANSCRIPTIONAL REGULATOR GLTR"/>
    <property type="match status" value="1"/>
</dbReference>
<dbReference type="InterPro" id="IPR005119">
    <property type="entry name" value="LysR_subst-bd"/>
</dbReference>
<reference evidence="7 8" key="1">
    <citation type="submission" date="2018-05" db="EMBL/GenBank/DDBJ databases">
        <title>Genome Sequence of an Efficient Indole-Degrading Bacterium, Alcaligenes sp.YBY.</title>
        <authorList>
            <person name="Yang B."/>
        </authorList>
    </citation>
    <scope>NUCLEOTIDE SEQUENCE [LARGE SCALE GENOMIC DNA]</scope>
    <source>
        <strain evidence="7 8">YBY</strain>
    </source>
</reference>
<dbReference type="PANTHER" id="PTHR30126">
    <property type="entry name" value="HTH-TYPE TRANSCRIPTIONAL REGULATOR"/>
    <property type="match status" value="1"/>
</dbReference>
<evidence type="ECO:0000256" key="5">
    <source>
        <dbReference type="SAM" id="MobiDB-lite"/>
    </source>
</evidence>
<evidence type="ECO:0000256" key="1">
    <source>
        <dbReference type="ARBA" id="ARBA00009437"/>
    </source>
</evidence>
<dbReference type="CDD" id="cd08442">
    <property type="entry name" value="PBP2_YofA_SoxR_like"/>
    <property type="match status" value="1"/>
</dbReference>
<evidence type="ECO:0000256" key="4">
    <source>
        <dbReference type="ARBA" id="ARBA00023163"/>
    </source>
</evidence>
<comment type="caution">
    <text evidence="7">The sequence shown here is derived from an EMBL/GenBank/DDBJ whole genome shotgun (WGS) entry which is preliminary data.</text>
</comment>
<protein>
    <submittedName>
        <fullName evidence="7">LysR family transcriptional regulator</fullName>
    </submittedName>
</protein>
<dbReference type="Proteomes" id="UP000245216">
    <property type="component" value="Unassembled WGS sequence"/>
</dbReference>
<keyword evidence="2" id="KW-0805">Transcription regulation</keyword>
<dbReference type="GO" id="GO:0000976">
    <property type="term" value="F:transcription cis-regulatory region binding"/>
    <property type="evidence" value="ECO:0007669"/>
    <property type="project" value="TreeGrafter"/>
</dbReference>
<dbReference type="Gene3D" id="3.40.190.290">
    <property type="match status" value="1"/>
</dbReference>
<dbReference type="InterPro" id="IPR000847">
    <property type="entry name" value="LysR_HTH_N"/>
</dbReference>
<dbReference type="FunFam" id="1.10.10.10:FF:000001">
    <property type="entry name" value="LysR family transcriptional regulator"/>
    <property type="match status" value="1"/>
</dbReference>
<accession>A0A2U2BHV4</accession>
<proteinExistence type="inferred from homology"/>
<name>A0A2U2BHV4_ALCFA</name>
<organism evidence="7 8">
    <name type="scientific">Alcaligenes faecalis</name>
    <dbReference type="NCBI Taxonomy" id="511"/>
    <lineage>
        <taxon>Bacteria</taxon>
        <taxon>Pseudomonadati</taxon>
        <taxon>Pseudomonadota</taxon>
        <taxon>Betaproteobacteria</taxon>
        <taxon>Burkholderiales</taxon>
        <taxon>Alcaligenaceae</taxon>
        <taxon>Alcaligenes</taxon>
    </lineage>
</organism>